<dbReference type="FunFam" id="3.40.50.720:FF:000084">
    <property type="entry name" value="Short-chain dehydrogenase reductase"/>
    <property type="match status" value="1"/>
</dbReference>
<proteinExistence type="inferred from homology"/>
<accession>A0A4R7C6U1</accession>
<evidence type="ECO:0000256" key="1">
    <source>
        <dbReference type="ARBA" id="ARBA00006484"/>
    </source>
</evidence>
<dbReference type="OrthoDB" id="286404at2"/>
<sequence>MDLGAMLKGRHVFVTGASSGLGQHFAKLCAKNGALVTVGARRRDRLEALVGTLLELGAAGAHAVDLDVADAESVSSALERAAAASPIDVVVNNAGVTDNRPALDIDEELYDKVVDTNLKGVWAVSTRAARGWREAGRGGVIVNIASILGRRVSGAVSVYATTKAAVIQMTAAHALEWARYGIRVNALAPGYIATEINDDFFQSDPGQALIKRIPQRRLGQPEDLDGAFLLLATDASRWMTGSCVAVDGGHTVSAL</sequence>
<dbReference type="PANTHER" id="PTHR42760">
    <property type="entry name" value="SHORT-CHAIN DEHYDROGENASES/REDUCTASES FAMILY MEMBER"/>
    <property type="match status" value="1"/>
</dbReference>
<organism evidence="2 3">
    <name type="scientific">Enterovirga rhinocerotis</name>
    <dbReference type="NCBI Taxonomy" id="1339210"/>
    <lineage>
        <taxon>Bacteria</taxon>
        <taxon>Pseudomonadati</taxon>
        <taxon>Pseudomonadota</taxon>
        <taxon>Alphaproteobacteria</taxon>
        <taxon>Hyphomicrobiales</taxon>
        <taxon>Methylobacteriaceae</taxon>
        <taxon>Enterovirga</taxon>
    </lineage>
</organism>
<evidence type="ECO:0000313" key="2">
    <source>
        <dbReference type="EMBL" id="TDR93981.1"/>
    </source>
</evidence>
<dbReference type="InterPro" id="IPR036291">
    <property type="entry name" value="NAD(P)-bd_dom_sf"/>
</dbReference>
<dbReference type="InterPro" id="IPR020904">
    <property type="entry name" value="Sc_DH/Rdtase_CS"/>
</dbReference>
<keyword evidence="3" id="KW-1185">Reference proteome</keyword>
<comment type="caution">
    <text evidence="2">The sequence shown here is derived from an EMBL/GenBank/DDBJ whole genome shotgun (WGS) entry which is preliminary data.</text>
</comment>
<dbReference type="PRINTS" id="PR00080">
    <property type="entry name" value="SDRFAMILY"/>
</dbReference>
<dbReference type="GO" id="GO:0030497">
    <property type="term" value="P:fatty acid elongation"/>
    <property type="evidence" value="ECO:0007669"/>
    <property type="project" value="TreeGrafter"/>
</dbReference>
<evidence type="ECO:0000313" key="3">
    <source>
        <dbReference type="Proteomes" id="UP000295122"/>
    </source>
</evidence>
<dbReference type="PROSITE" id="PS00061">
    <property type="entry name" value="ADH_SHORT"/>
    <property type="match status" value="1"/>
</dbReference>
<reference evidence="2 3" key="1">
    <citation type="submission" date="2019-03" db="EMBL/GenBank/DDBJ databases">
        <title>Genomic Encyclopedia of Type Strains, Phase IV (KMG-IV): sequencing the most valuable type-strain genomes for metagenomic binning, comparative biology and taxonomic classification.</title>
        <authorList>
            <person name="Goeker M."/>
        </authorList>
    </citation>
    <scope>NUCLEOTIDE SEQUENCE [LARGE SCALE GENOMIC DNA]</scope>
    <source>
        <strain evidence="2 3">DSM 25903</strain>
    </source>
</reference>
<dbReference type="SUPFAM" id="SSF51735">
    <property type="entry name" value="NAD(P)-binding Rossmann-fold domains"/>
    <property type="match status" value="1"/>
</dbReference>
<gene>
    <name evidence="2" type="ORF">EV668_1250</name>
</gene>
<dbReference type="AlphaFoldDB" id="A0A4R7C6U1"/>
<protein>
    <submittedName>
        <fullName evidence="2">NAD(P)-dependent dehydrogenase (Short-subunit alcohol dehydrogenase family)</fullName>
    </submittedName>
</protein>
<dbReference type="PRINTS" id="PR00081">
    <property type="entry name" value="GDHRDH"/>
</dbReference>
<name>A0A4R7C6U1_9HYPH</name>
<dbReference type="Gene3D" id="3.40.50.720">
    <property type="entry name" value="NAD(P)-binding Rossmann-like Domain"/>
    <property type="match status" value="1"/>
</dbReference>
<dbReference type="GO" id="GO:0016616">
    <property type="term" value="F:oxidoreductase activity, acting on the CH-OH group of donors, NAD or NADP as acceptor"/>
    <property type="evidence" value="ECO:0007669"/>
    <property type="project" value="TreeGrafter"/>
</dbReference>
<dbReference type="Proteomes" id="UP000295122">
    <property type="component" value="Unassembled WGS sequence"/>
</dbReference>
<dbReference type="EMBL" id="SNZR01000011">
    <property type="protein sequence ID" value="TDR93981.1"/>
    <property type="molecule type" value="Genomic_DNA"/>
</dbReference>
<dbReference type="InterPro" id="IPR002347">
    <property type="entry name" value="SDR_fam"/>
</dbReference>
<dbReference type="PANTHER" id="PTHR42760:SF135">
    <property type="entry name" value="BLL7886 PROTEIN"/>
    <property type="match status" value="1"/>
</dbReference>
<comment type="similarity">
    <text evidence="1">Belongs to the short-chain dehydrogenases/reductases (SDR) family.</text>
</comment>
<dbReference type="Pfam" id="PF13561">
    <property type="entry name" value="adh_short_C2"/>
    <property type="match status" value="1"/>
</dbReference>
<dbReference type="CDD" id="cd05233">
    <property type="entry name" value="SDR_c"/>
    <property type="match status" value="1"/>
</dbReference>